<protein>
    <submittedName>
        <fullName evidence="2">Uncharacterized protein</fullName>
    </submittedName>
</protein>
<keyword evidence="3" id="KW-1185">Reference proteome</keyword>
<feature type="compositionally biased region" description="Polar residues" evidence="1">
    <location>
        <begin position="87"/>
        <end position="107"/>
    </location>
</feature>
<evidence type="ECO:0000313" key="3">
    <source>
        <dbReference type="Proteomes" id="UP000275078"/>
    </source>
</evidence>
<proteinExistence type="predicted"/>
<dbReference type="Proteomes" id="UP000275078">
    <property type="component" value="Unassembled WGS sequence"/>
</dbReference>
<gene>
    <name evidence="2" type="ORF">BJ508DRAFT_334015</name>
</gene>
<feature type="region of interest" description="Disordered" evidence="1">
    <location>
        <begin position="498"/>
        <end position="656"/>
    </location>
</feature>
<feature type="compositionally biased region" description="Polar residues" evidence="1">
    <location>
        <begin position="569"/>
        <end position="588"/>
    </location>
</feature>
<feature type="compositionally biased region" description="Basic residues" evidence="1">
    <location>
        <begin position="628"/>
        <end position="649"/>
    </location>
</feature>
<organism evidence="2 3">
    <name type="scientific">Ascobolus immersus RN42</name>
    <dbReference type="NCBI Taxonomy" id="1160509"/>
    <lineage>
        <taxon>Eukaryota</taxon>
        <taxon>Fungi</taxon>
        <taxon>Dikarya</taxon>
        <taxon>Ascomycota</taxon>
        <taxon>Pezizomycotina</taxon>
        <taxon>Pezizomycetes</taxon>
        <taxon>Pezizales</taxon>
        <taxon>Ascobolaceae</taxon>
        <taxon>Ascobolus</taxon>
    </lineage>
</organism>
<accession>A0A3N4HHJ5</accession>
<reference evidence="2 3" key="1">
    <citation type="journal article" date="2018" name="Nat. Ecol. Evol.">
        <title>Pezizomycetes genomes reveal the molecular basis of ectomycorrhizal truffle lifestyle.</title>
        <authorList>
            <person name="Murat C."/>
            <person name="Payen T."/>
            <person name="Noel B."/>
            <person name="Kuo A."/>
            <person name="Morin E."/>
            <person name="Chen J."/>
            <person name="Kohler A."/>
            <person name="Krizsan K."/>
            <person name="Balestrini R."/>
            <person name="Da Silva C."/>
            <person name="Montanini B."/>
            <person name="Hainaut M."/>
            <person name="Levati E."/>
            <person name="Barry K.W."/>
            <person name="Belfiori B."/>
            <person name="Cichocki N."/>
            <person name="Clum A."/>
            <person name="Dockter R.B."/>
            <person name="Fauchery L."/>
            <person name="Guy J."/>
            <person name="Iotti M."/>
            <person name="Le Tacon F."/>
            <person name="Lindquist E.A."/>
            <person name="Lipzen A."/>
            <person name="Malagnac F."/>
            <person name="Mello A."/>
            <person name="Molinier V."/>
            <person name="Miyauchi S."/>
            <person name="Poulain J."/>
            <person name="Riccioni C."/>
            <person name="Rubini A."/>
            <person name="Sitrit Y."/>
            <person name="Splivallo R."/>
            <person name="Traeger S."/>
            <person name="Wang M."/>
            <person name="Zifcakova L."/>
            <person name="Wipf D."/>
            <person name="Zambonelli A."/>
            <person name="Paolocci F."/>
            <person name="Nowrousian M."/>
            <person name="Ottonello S."/>
            <person name="Baldrian P."/>
            <person name="Spatafora J.W."/>
            <person name="Henrissat B."/>
            <person name="Nagy L.G."/>
            <person name="Aury J.M."/>
            <person name="Wincker P."/>
            <person name="Grigoriev I.V."/>
            <person name="Bonfante P."/>
            <person name="Martin F.M."/>
        </authorList>
    </citation>
    <scope>NUCLEOTIDE SEQUENCE [LARGE SCALE GENOMIC DNA]</scope>
    <source>
        <strain evidence="2 3">RN42</strain>
    </source>
</reference>
<feature type="compositionally biased region" description="Low complexity" evidence="1">
    <location>
        <begin position="606"/>
        <end position="623"/>
    </location>
</feature>
<feature type="compositionally biased region" description="Polar residues" evidence="1">
    <location>
        <begin position="542"/>
        <end position="553"/>
    </location>
</feature>
<feature type="region of interest" description="Disordered" evidence="1">
    <location>
        <begin position="1"/>
        <end position="138"/>
    </location>
</feature>
<evidence type="ECO:0000256" key="1">
    <source>
        <dbReference type="SAM" id="MobiDB-lite"/>
    </source>
</evidence>
<dbReference type="EMBL" id="ML119819">
    <property type="protein sequence ID" value="RPA73482.1"/>
    <property type="molecule type" value="Genomic_DNA"/>
</dbReference>
<feature type="compositionally biased region" description="Pro residues" evidence="1">
    <location>
        <begin position="16"/>
        <end position="42"/>
    </location>
</feature>
<name>A0A3N4HHJ5_ASCIM</name>
<dbReference type="AlphaFoldDB" id="A0A3N4HHJ5"/>
<sequence>MSEEKPPNNDSSRPDTPAPTPNPSTAPPPPPTHTTVPIPPRPQSSAKQTMLPVRNRPTALSGFPQSSSPATPRAFGKPPGNRPFLYKSSSNLSQTSEASQPSRSASIQPVAQSVTQPVTQQQTNDSQSNADALDGDVVTRNYDDDTIWEMTSRYVQQLRTNTNPGWMPGPEHEISPKVLADWKKKKSRKLLNWEMGIHPLHPAQRKIAQQMRKEVSDVIFMTCNMIRLDEMRWKDYLFEHRTRMVRKVHAHFNPKCGWNRSFCEKVLIAINVDGMSNRHKLELKEAEIAAENLRIANAITAAANEADSKLLSEARKKTIINNTAKKDAAGVLARFTEHPTPITEEAAATALTPTPTSGTASHLTIPARPIPARPNFDAIPNEPAKRARSMTVTKGAAEKRHMKVSAIKVKVSNGSQVRLCRVGTHEDLILQLIVQEDSLQSFDPEFQTMRFFQESIPELFFDINAMSDNSDVVTLFDTMELSTNTDWCLELFDTEEMDGGAHHPDMQDDLAGSASDDETNDLASQHSDATIQEADEEETLSELPQQQQLSATADNVDPALACDDPLPITTEQSASVESIGIPQQTDDTMANIDPALIAPIAEEEQPVAPTTTTEEPLEQTQPEEPAKRGRGRPRGSRGRAKGGARGKGKKATDVAS</sequence>
<feature type="compositionally biased region" description="Low complexity" evidence="1">
    <location>
        <begin position="108"/>
        <end position="123"/>
    </location>
</feature>
<feature type="compositionally biased region" description="Polar residues" evidence="1">
    <location>
        <begin position="521"/>
        <end position="530"/>
    </location>
</feature>
<feature type="region of interest" description="Disordered" evidence="1">
    <location>
        <begin position="366"/>
        <end position="395"/>
    </location>
</feature>
<evidence type="ECO:0000313" key="2">
    <source>
        <dbReference type="EMBL" id="RPA73482.1"/>
    </source>
</evidence>